<dbReference type="Gene3D" id="3.30.565.10">
    <property type="entry name" value="Histidine kinase-like ATPase, C-terminal domain"/>
    <property type="match status" value="1"/>
</dbReference>
<evidence type="ECO:0000256" key="3">
    <source>
        <dbReference type="ARBA" id="ARBA00022553"/>
    </source>
</evidence>
<dbReference type="Pfam" id="PF00989">
    <property type="entry name" value="PAS"/>
    <property type="match status" value="1"/>
</dbReference>
<evidence type="ECO:0000256" key="7">
    <source>
        <dbReference type="ARBA" id="ARBA00022840"/>
    </source>
</evidence>
<keyword evidence="5" id="KW-0547">Nucleotide-binding</keyword>
<accession>A0A7W7N5U1</accession>
<name>A0A7W7N5U1_9CAUL</name>
<comment type="caution">
    <text evidence="9">The sequence shown here is derived from an EMBL/GenBank/DDBJ whole genome shotgun (WGS) entry which is preliminary data.</text>
</comment>
<evidence type="ECO:0000256" key="6">
    <source>
        <dbReference type="ARBA" id="ARBA00022777"/>
    </source>
</evidence>
<dbReference type="InterPro" id="IPR035965">
    <property type="entry name" value="PAS-like_dom_sf"/>
</dbReference>
<dbReference type="RefSeq" id="WP_184273598.1">
    <property type="nucleotide sequence ID" value="NZ_JACHKY010000007.1"/>
</dbReference>
<dbReference type="InterPro" id="IPR003594">
    <property type="entry name" value="HATPase_dom"/>
</dbReference>
<dbReference type="InterPro" id="IPR000014">
    <property type="entry name" value="PAS"/>
</dbReference>
<gene>
    <name evidence="9" type="ORF">HNP32_003504</name>
</gene>
<dbReference type="EC" id="2.7.13.3" evidence="2"/>
<dbReference type="Pfam" id="PF13188">
    <property type="entry name" value="PAS_8"/>
    <property type="match status" value="1"/>
</dbReference>
<dbReference type="Proteomes" id="UP000539957">
    <property type="component" value="Unassembled WGS sequence"/>
</dbReference>
<keyword evidence="4" id="KW-0808">Transferase</keyword>
<keyword evidence="7" id="KW-0067">ATP-binding</keyword>
<sequence>MTPLSADVSFHDLIDTLPSALVVLDSSLHVTSANRSFYHLFQVQADETENRIFFDLGEGQWDIPSLRDHLEGGLTQDRAMGAFEVEHDFPRIGRRVFRLNAGKLPPVENGPANLLLAIDDITTEREASRESERAWRLAQTIVDTVRDPMVILEGDMRVASVNRAFLTLFQVAEAEVMARPLKDLGEGQWNVSALGALLDKVVPDETAFDGFEIEDEFPALGRRIFKINARKVYRPGNHVTRLLVVFEDVTEARLLERHRDILAAELAHRIKNSLQIITSLVSFEIRRAAEPCIDGYRAMQARIAAVAELYDVISQSSALGPVPVQPYLSGIAASIHSSLIGKAADIEIQVEAEPLLIDADKAVSVGLIVNELATNAVKHAFPGGAGRILLSFERRDDEVLLTVQDNGVGHDQTRNSGARSGLGSRYVEAFVKQLGATLARATGANGTTMTVKLPMSILAEAADEDATPPLTQAIRHEHE</sequence>
<dbReference type="Pfam" id="PF07568">
    <property type="entry name" value="HisKA_2"/>
    <property type="match status" value="1"/>
</dbReference>
<evidence type="ECO:0000256" key="1">
    <source>
        <dbReference type="ARBA" id="ARBA00000085"/>
    </source>
</evidence>
<keyword evidence="3" id="KW-0597">Phosphoprotein</keyword>
<dbReference type="InterPro" id="IPR036890">
    <property type="entry name" value="HATPase_C_sf"/>
</dbReference>
<organism evidence="9 10">
    <name type="scientific">Brevundimonas bullata</name>
    <dbReference type="NCBI Taxonomy" id="13160"/>
    <lineage>
        <taxon>Bacteria</taxon>
        <taxon>Pseudomonadati</taxon>
        <taxon>Pseudomonadota</taxon>
        <taxon>Alphaproteobacteria</taxon>
        <taxon>Caulobacterales</taxon>
        <taxon>Caulobacteraceae</taxon>
        <taxon>Brevundimonas</taxon>
    </lineage>
</organism>
<evidence type="ECO:0000259" key="8">
    <source>
        <dbReference type="PROSITE" id="PS50109"/>
    </source>
</evidence>
<dbReference type="AlphaFoldDB" id="A0A7W7N5U1"/>
<keyword evidence="10" id="KW-1185">Reference proteome</keyword>
<evidence type="ECO:0000256" key="5">
    <source>
        <dbReference type="ARBA" id="ARBA00022741"/>
    </source>
</evidence>
<dbReference type="PANTHER" id="PTHR41523:SF8">
    <property type="entry name" value="ETHYLENE RESPONSE SENSOR PROTEIN"/>
    <property type="match status" value="1"/>
</dbReference>
<dbReference type="Pfam" id="PF02518">
    <property type="entry name" value="HATPase_c"/>
    <property type="match status" value="1"/>
</dbReference>
<reference evidence="9 10" key="1">
    <citation type="submission" date="2020-08" db="EMBL/GenBank/DDBJ databases">
        <title>Functional genomics of gut bacteria from endangered species of beetles.</title>
        <authorList>
            <person name="Carlos-Shanley C."/>
        </authorList>
    </citation>
    <scope>NUCLEOTIDE SEQUENCE [LARGE SCALE GENOMIC DNA]</scope>
    <source>
        <strain evidence="9 10">S00123</strain>
    </source>
</reference>
<dbReference type="InterPro" id="IPR005467">
    <property type="entry name" value="His_kinase_dom"/>
</dbReference>
<evidence type="ECO:0000256" key="2">
    <source>
        <dbReference type="ARBA" id="ARBA00012438"/>
    </source>
</evidence>
<dbReference type="InterPro" id="IPR013767">
    <property type="entry name" value="PAS_fold"/>
</dbReference>
<dbReference type="GO" id="GO:0004673">
    <property type="term" value="F:protein histidine kinase activity"/>
    <property type="evidence" value="ECO:0007669"/>
    <property type="project" value="UniProtKB-EC"/>
</dbReference>
<dbReference type="Gene3D" id="3.30.450.20">
    <property type="entry name" value="PAS domain"/>
    <property type="match status" value="3"/>
</dbReference>
<dbReference type="PROSITE" id="PS50109">
    <property type="entry name" value="HIS_KIN"/>
    <property type="match status" value="1"/>
</dbReference>
<protein>
    <recommendedName>
        <fullName evidence="2">histidine kinase</fullName>
        <ecNumber evidence="2">2.7.13.3</ecNumber>
    </recommendedName>
</protein>
<dbReference type="GO" id="GO:0005524">
    <property type="term" value="F:ATP binding"/>
    <property type="evidence" value="ECO:0007669"/>
    <property type="project" value="UniProtKB-KW"/>
</dbReference>
<feature type="domain" description="Histidine kinase" evidence="8">
    <location>
        <begin position="265"/>
        <end position="457"/>
    </location>
</feature>
<dbReference type="SMART" id="SM00387">
    <property type="entry name" value="HATPase_c"/>
    <property type="match status" value="1"/>
</dbReference>
<dbReference type="SMART" id="SM00091">
    <property type="entry name" value="PAS"/>
    <property type="match status" value="2"/>
</dbReference>
<dbReference type="GO" id="GO:0006355">
    <property type="term" value="P:regulation of DNA-templated transcription"/>
    <property type="evidence" value="ECO:0007669"/>
    <property type="project" value="InterPro"/>
</dbReference>
<evidence type="ECO:0000313" key="10">
    <source>
        <dbReference type="Proteomes" id="UP000539957"/>
    </source>
</evidence>
<keyword evidence="6 9" id="KW-0418">Kinase</keyword>
<comment type="catalytic activity">
    <reaction evidence="1">
        <text>ATP + protein L-histidine = ADP + protein N-phospho-L-histidine.</text>
        <dbReference type="EC" id="2.7.13.3"/>
    </reaction>
</comment>
<proteinExistence type="predicted"/>
<dbReference type="SUPFAM" id="SSF55785">
    <property type="entry name" value="PYP-like sensor domain (PAS domain)"/>
    <property type="match status" value="2"/>
</dbReference>
<dbReference type="EMBL" id="JACHKY010000007">
    <property type="protein sequence ID" value="MBB4799744.1"/>
    <property type="molecule type" value="Genomic_DNA"/>
</dbReference>
<dbReference type="InterPro" id="IPR011495">
    <property type="entry name" value="Sig_transdc_His_kin_sub2_dim/P"/>
</dbReference>
<dbReference type="SUPFAM" id="SSF55874">
    <property type="entry name" value="ATPase domain of HSP90 chaperone/DNA topoisomerase II/histidine kinase"/>
    <property type="match status" value="1"/>
</dbReference>
<evidence type="ECO:0000313" key="9">
    <source>
        <dbReference type="EMBL" id="MBB4799744.1"/>
    </source>
</evidence>
<dbReference type="PANTHER" id="PTHR41523">
    <property type="entry name" value="TWO-COMPONENT SYSTEM SENSOR PROTEIN"/>
    <property type="match status" value="1"/>
</dbReference>
<evidence type="ECO:0000256" key="4">
    <source>
        <dbReference type="ARBA" id="ARBA00022679"/>
    </source>
</evidence>